<name>A0A923M607_9BURK</name>
<dbReference type="Proteomes" id="UP000596827">
    <property type="component" value="Unassembled WGS sequence"/>
</dbReference>
<dbReference type="EMBL" id="JACORU010000002">
    <property type="protein sequence ID" value="MBC5764595.1"/>
    <property type="molecule type" value="Genomic_DNA"/>
</dbReference>
<dbReference type="PROSITE" id="PS51257">
    <property type="entry name" value="PROKAR_LIPOPROTEIN"/>
    <property type="match status" value="1"/>
</dbReference>
<evidence type="ECO:0000313" key="2">
    <source>
        <dbReference type="EMBL" id="MBC5764595.1"/>
    </source>
</evidence>
<evidence type="ECO:0000313" key="3">
    <source>
        <dbReference type="Proteomes" id="UP000596827"/>
    </source>
</evidence>
<sequence length="445" mass="47267">MIQQFRMFAAALALAWLSACGGGGGSGGGAHATASTRPLAQAQRSAETATGQMRVYQAFFGRAPTAAEWAQITAPTAEALATSYFTGIPQMGDAELSAAVLSHMNVNSQTVNAASLAVLQAALTQYFAAYGNMARGVIANNLANLLAGLTNDATWGTAARAFNAQVAAACTSLSACSGSGAQKVGEIFSSGSELATSELRITFGYAGNLPTSRAIQAAGKQNILDMLFMGHGPAAGDKLAGRLAPDVEQQLAAYVSANQALLVPGVRVLVADEVFWNPADTRDTDAVLRPQLEALRTAVALVRRYLPNAMIGATLSPYATFGRPNTVAYMREVIPLLDWVGTDPYWFGDPGNVQALNDWTAGFVAMAKAANPRVETWYIAQAFRFPNWDLATYRAFTARQLELSLAFDGVLIFGWQFVSEIDPSTAGKFFDAETRRLYARFLLSP</sequence>
<keyword evidence="1" id="KW-0732">Signal</keyword>
<dbReference type="SUPFAM" id="SSF51445">
    <property type="entry name" value="(Trans)glycosidases"/>
    <property type="match status" value="1"/>
</dbReference>
<gene>
    <name evidence="2" type="ORF">H8R02_09055</name>
</gene>
<feature type="signal peptide" evidence="1">
    <location>
        <begin position="1"/>
        <end position="21"/>
    </location>
</feature>
<feature type="chain" id="PRO_5037679176" description="GH18 domain-containing protein" evidence="1">
    <location>
        <begin position="22"/>
        <end position="445"/>
    </location>
</feature>
<dbReference type="AlphaFoldDB" id="A0A923M607"/>
<dbReference type="RefSeq" id="WP_187081054.1">
    <property type="nucleotide sequence ID" value="NZ_JACORU010000002.1"/>
</dbReference>
<accession>A0A923M607</accession>
<keyword evidence="3" id="KW-1185">Reference proteome</keyword>
<evidence type="ECO:0008006" key="4">
    <source>
        <dbReference type="Google" id="ProtNLM"/>
    </source>
</evidence>
<evidence type="ECO:0000256" key="1">
    <source>
        <dbReference type="SAM" id="SignalP"/>
    </source>
</evidence>
<comment type="caution">
    <text evidence="2">The sequence shown here is derived from an EMBL/GenBank/DDBJ whole genome shotgun (WGS) entry which is preliminary data.</text>
</comment>
<organism evidence="2 3">
    <name type="scientific">Ramlibacter albus</name>
    <dbReference type="NCBI Taxonomy" id="2079448"/>
    <lineage>
        <taxon>Bacteria</taxon>
        <taxon>Pseudomonadati</taxon>
        <taxon>Pseudomonadota</taxon>
        <taxon>Betaproteobacteria</taxon>
        <taxon>Burkholderiales</taxon>
        <taxon>Comamonadaceae</taxon>
        <taxon>Ramlibacter</taxon>
    </lineage>
</organism>
<proteinExistence type="predicted"/>
<protein>
    <recommendedName>
        <fullName evidence="4">GH18 domain-containing protein</fullName>
    </recommendedName>
</protein>
<reference evidence="2" key="1">
    <citation type="submission" date="2020-08" db="EMBL/GenBank/DDBJ databases">
        <title>Ramlibacter sp. GTP1 16S ribosomal RNA gene genome sequencing and assembly.</title>
        <authorList>
            <person name="Kang M."/>
        </authorList>
    </citation>
    <scope>NUCLEOTIDE SEQUENCE</scope>
    <source>
        <strain evidence="2">GTP1</strain>
    </source>
</reference>
<dbReference type="InterPro" id="IPR017853">
    <property type="entry name" value="GH"/>
</dbReference>